<dbReference type="PROSITE" id="PS50835">
    <property type="entry name" value="IG_LIKE"/>
    <property type="match status" value="1"/>
</dbReference>
<name>A0AAW0H8H4_MYOGA</name>
<organism evidence="3 4">
    <name type="scientific">Myodes glareolus</name>
    <name type="common">Bank vole</name>
    <name type="synonym">Clethrionomys glareolus</name>
    <dbReference type="NCBI Taxonomy" id="447135"/>
    <lineage>
        <taxon>Eukaryota</taxon>
        <taxon>Metazoa</taxon>
        <taxon>Chordata</taxon>
        <taxon>Craniata</taxon>
        <taxon>Vertebrata</taxon>
        <taxon>Euteleostomi</taxon>
        <taxon>Mammalia</taxon>
        <taxon>Eutheria</taxon>
        <taxon>Euarchontoglires</taxon>
        <taxon>Glires</taxon>
        <taxon>Rodentia</taxon>
        <taxon>Myomorpha</taxon>
        <taxon>Muroidea</taxon>
        <taxon>Cricetidae</taxon>
        <taxon>Arvicolinae</taxon>
        <taxon>Myodes</taxon>
    </lineage>
</organism>
<dbReference type="SMART" id="SM00409">
    <property type="entry name" value="IG"/>
    <property type="match status" value="1"/>
</dbReference>
<accession>A0AAW0H8H4</accession>
<feature type="signal peptide" evidence="1">
    <location>
        <begin position="1"/>
        <end position="18"/>
    </location>
</feature>
<dbReference type="InterPro" id="IPR013783">
    <property type="entry name" value="Ig-like_fold"/>
</dbReference>
<evidence type="ECO:0000313" key="3">
    <source>
        <dbReference type="EMBL" id="KAK7798895.1"/>
    </source>
</evidence>
<dbReference type="Gene3D" id="2.60.40.10">
    <property type="entry name" value="Immunoglobulins"/>
    <property type="match status" value="1"/>
</dbReference>
<evidence type="ECO:0000259" key="2">
    <source>
        <dbReference type="PROSITE" id="PS50835"/>
    </source>
</evidence>
<dbReference type="InterPro" id="IPR003599">
    <property type="entry name" value="Ig_sub"/>
</dbReference>
<dbReference type="AlphaFoldDB" id="A0AAW0H8H4"/>
<dbReference type="SUPFAM" id="SSF48726">
    <property type="entry name" value="Immunoglobulin"/>
    <property type="match status" value="1"/>
</dbReference>
<protein>
    <recommendedName>
        <fullName evidence="2">Ig-like domain-containing protein</fullName>
    </recommendedName>
</protein>
<dbReference type="SMART" id="SM00406">
    <property type="entry name" value="IGv"/>
    <property type="match status" value="1"/>
</dbReference>
<evidence type="ECO:0000313" key="4">
    <source>
        <dbReference type="Proteomes" id="UP001488838"/>
    </source>
</evidence>
<dbReference type="InterPro" id="IPR007110">
    <property type="entry name" value="Ig-like_dom"/>
</dbReference>
<sequence length="121" mass="13376">MAWIPLLYFFLHCTGSFSQPVLTQSPSASAFLGASVKLTCTLSSEHSTNTIEWYQQQPDKVPKYLMYLHDNGNYVKGEGIPDRFSGSGSGAHRYLSISNIQSEDEADYFCGVSYNIGGQYG</sequence>
<comment type="caution">
    <text evidence="3">The sequence shown here is derived from an EMBL/GenBank/DDBJ whole genome shotgun (WGS) entry which is preliminary data.</text>
</comment>
<dbReference type="Proteomes" id="UP001488838">
    <property type="component" value="Unassembled WGS sequence"/>
</dbReference>
<gene>
    <name evidence="3" type="ORF">U0070_013271</name>
</gene>
<feature type="chain" id="PRO_5043586807" description="Ig-like domain-containing protein" evidence="1">
    <location>
        <begin position="19"/>
        <end position="121"/>
    </location>
</feature>
<dbReference type="InterPro" id="IPR013106">
    <property type="entry name" value="Ig_V-set"/>
</dbReference>
<dbReference type="EMBL" id="JBBHLL010000651">
    <property type="protein sequence ID" value="KAK7798895.1"/>
    <property type="molecule type" value="Genomic_DNA"/>
</dbReference>
<proteinExistence type="predicted"/>
<dbReference type="Pfam" id="PF07686">
    <property type="entry name" value="V-set"/>
    <property type="match status" value="1"/>
</dbReference>
<reference evidence="3 4" key="1">
    <citation type="journal article" date="2023" name="bioRxiv">
        <title>Conserved and derived expression patterns and positive selection on dental genes reveal complex evolutionary context of ever-growing rodent molars.</title>
        <authorList>
            <person name="Calamari Z.T."/>
            <person name="Song A."/>
            <person name="Cohen E."/>
            <person name="Akter M."/>
            <person name="Roy R.D."/>
            <person name="Hallikas O."/>
            <person name="Christensen M.M."/>
            <person name="Li P."/>
            <person name="Marangoni P."/>
            <person name="Jernvall J."/>
            <person name="Klein O.D."/>
        </authorList>
    </citation>
    <scope>NUCLEOTIDE SEQUENCE [LARGE SCALE GENOMIC DNA]</scope>
    <source>
        <strain evidence="3">V071</strain>
    </source>
</reference>
<evidence type="ECO:0000256" key="1">
    <source>
        <dbReference type="SAM" id="SignalP"/>
    </source>
</evidence>
<keyword evidence="1" id="KW-0732">Signal</keyword>
<keyword evidence="4" id="KW-1185">Reference proteome</keyword>
<dbReference type="InterPro" id="IPR050150">
    <property type="entry name" value="IgV_Light_Chain"/>
</dbReference>
<dbReference type="InterPro" id="IPR036179">
    <property type="entry name" value="Ig-like_dom_sf"/>
</dbReference>
<feature type="domain" description="Ig-like" evidence="2">
    <location>
        <begin position="20"/>
        <end position="121"/>
    </location>
</feature>
<dbReference type="PANTHER" id="PTHR23267">
    <property type="entry name" value="IMMUNOGLOBULIN LIGHT CHAIN"/>
    <property type="match status" value="1"/>
</dbReference>